<comment type="caution">
    <text evidence="2">The sequence shown here is derived from an EMBL/GenBank/DDBJ whole genome shotgun (WGS) entry which is preliminary data.</text>
</comment>
<protein>
    <submittedName>
        <fullName evidence="2">Uncharacterized protein</fullName>
    </submittedName>
</protein>
<proteinExistence type="predicted"/>
<gene>
    <name evidence="2" type="ORF">HF885_07655</name>
</gene>
<evidence type="ECO:0000256" key="1">
    <source>
        <dbReference type="SAM" id="SignalP"/>
    </source>
</evidence>
<name>A0A7X9TB96_9ACTN</name>
<feature type="chain" id="PRO_5030737202" evidence="1">
    <location>
        <begin position="28"/>
        <end position="281"/>
    </location>
</feature>
<feature type="signal peptide" evidence="1">
    <location>
        <begin position="1"/>
        <end position="27"/>
    </location>
</feature>
<accession>A0A7X9TB96</accession>
<dbReference type="AlphaFoldDB" id="A0A7X9TB96"/>
<dbReference type="PROSITE" id="PS51257">
    <property type="entry name" value="PROKAR_LIPOPROTEIN"/>
    <property type="match status" value="1"/>
</dbReference>
<dbReference type="EMBL" id="JABAGR010000007">
    <property type="protein sequence ID" value="NMF26303.1"/>
    <property type="molecule type" value="Genomic_DNA"/>
</dbReference>
<dbReference type="RefSeq" id="WP_170104355.1">
    <property type="nucleotide sequence ID" value="NZ_JABAGR010000007.1"/>
</dbReference>
<evidence type="ECO:0000313" key="2">
    <source>
        <dbReference type="EMBL" id="NMF26303.1"/>
    </source>
</evidence>
<dbReference type="Proteomes" id="UP000565613">
    <property type="component" value="Unassembled WGS sequence"/>
</dbReference>
<reference evidence="2 3" key="1">
    <citation type="submission" date="2020-04" db="EMBL/GenBank/DDBJ databases">
        <authorList>
            <person name="Hitch T.C.A."/>
            <person name="Wylensek D."/>
            <person name="Clavel T."/>
        </authorList>
    </citation>
    <scope>NUCLEOTIDE SEQUENCE [LARGE SCALE GENOMIC DNA]</scope>
    <source>
        <strain evidence="2 3">105184</strain>
    </source>
</reference>
<evidence type="ECO:0000313" key="3">
    <source>
        <dbReference type="Proteomes" id="UP000565613"/>
    </source>
</evidence>
<sequence length="281" mass="30329">MLRTKLTAAVATGAVLVALCACGNAPAGSQGKATASAPAQQTKTVQIKKSPDKYTHYVKNYVGMNAANVGYMAMDGRRHDEYGNGVHPVIVFVTPDGTHIDSSDSESKLLRKYRVSNQNVAPNTKIKSTFDKDEDGTEYDNLTTWNSIDEIVLAVDEVGKSGNSTDMTKIKASPNNTTAYIRDYVGRNLADCGYVSLTGKFVDGYVGGSYVQLDVNASDGSYVDVSDSKSLSQYRVTAQSVEPNTELTFEHEKDEDGTEYSNLAINQSISSITLSVEKISK</sequence>
<organism evidence="2 3">
    <name type="scientific">Parafannyhessea umbonata</name>
    <dbReference type="NCBI Taxonomy" id="604330"/>
    <lineage>
        <taxon>Bacteria</taxon>
        <taxon>Bacillati</taxon>
        <taxon>Actinomycetota</taxon>
        <taxon>Coriobacteriia</taxon>
        <taxon>Coriobacteriales</taxon>
        <taxon>Atopobiaceae</taxon>
        <taxon>Parafannyhessea</taxon>
    </lineage>
</organism>
<keyword evidence="1" id="KW-0732">Signal</keyword>